<accession>A0ABD2AYG0</accession>
<feature type="region of interest" description="Disordered" evidence="1">
    <location>
        <begin position="1"/>
        <end position="43"/>
    </location>
</feature>
<keyword evidence="3" id="KW-1185">Reference proteome</keyword>
<evidence type="ECO:0000256" key="1">
    <source>
        <dbReference type="SAM" id="MobiDB-lite"/>
    </source>
</evidence>
<reference evidence="2 3" key="1">
    <citation type="journal article" date="2024" name="Ann. Entomol. Soc. Am.">
        <title>Genomic analyses of the southern and eastern yellowjacket wasps (Hymenoptera: Vespidae) reveal evolutionary signatures of social life.</title>
        <authorList>
            <person name="Catto M.A."/>
            <person name="Caine P.B."/>
            <person name="Orr S.E."/>
            <person name="Hunt B.G."/>
            <person name="Goodisman M.A.D."/>
        </authorList>
    </citation>
    <scope>NUCLEOTIDE SEQUENCE [LARGE SCALE GENOMIC DNA]</scope>
    <source>
        <strain evidence="2">233</strain>
        <tissue evidence="2">Head and thorax</tissue>
    </source>
</reference>
<evidence type="ECO:0000313" key="2">
    <source>
        <dbReference type="EMBL" id="KAL2725520.1"/>
    </source>
</evidence>
<comment type="caution">
    <text evidence="2">The sequence shown here is derived from an EMBL/GenBank/DDBJ whole genome shotgun (WGS) entry which is preliminary data.</text>
</comment>
<proteinExistence type="predicted"/>
<dbReference type="EMBL" id="JAUDFV010000138">
    <property type="protein sequence ID" value="KAL2725520.1"/>
    <property type="molecule type" value="Genomic_DNA"/>
</dbReference>
<feature type="compositionally biased region" description="Acidic residues" evidence="1">
    <location>
        <begin position="11"/>
        <end position="28"/>
    </location>
</feature>
<gene>
    <name evidence="2" type="ORF">V1478_008193</name>
</gene>
<sequence length="125" mass="14749">MEEEASKEGWLDFDFDNDYDEEKEEEEEKLVKEVKEEEEEGSDRLWISECQSTSSSRLALLHRKLTNSNFTTSHLPKLSSSTITREAQSWIVKSRNEPFQDASRRETQITELMFVDQKVSLNRRN</sequence>
<dbReference type="AlphaFoldDB" id="A0ABD2AYG0"/>
<feature type="compositionally biased region" description="Basic and acidic residues" evidence="1">
    <location>
        <begin position="1"/>
        <end position="10"/>
    </location>
</feature>
<dbReference type="Proteomes" id="UP001607302">
    <property type="component" value="Unassembled WGS sequence"/>
</dbReference>
<name>A0ABD2AYG0_VESSQ</name>
<protein>
    <submittedName>
        <fullName evidence="2">Uncharacterized protein</fullName>
    </submittedName>
</protein>
<organism evidence="2 3">
    <name type="scientific">Vespula squamosa</name>
    <name type="common">Southern yellow jacket</name>
    <name type="synonym">Wasp</name>
    <dbReference type="NCBI Taxonomy" id="30214"/>
    <lineage>
        <taxon>Eukaryota</taxon>
        <taxon>Metazoa</taxon>
        <taxon>Ecdysozoa</taxon>
        <taxon>Arthropoda</taxon>
        <taxon>Hexapoda</taxon>
        <taxon>Insecta</taxon>
        <taxon>Pterygota</taxon>
        <taxon>Neoptera</taxon>
        <taxon>Endopterygota</taxon>
        <taxon>Hymenoptera</taxon>
        <taxon>Apocrita</taxon>
        <taxon>Aculeata</taxon>
        <taxon>Vespoidea</taxon>
        <taxon>Vespidae</taxon>
        <taxon>Vespinae</taxon>
        <taxon>Vespula</taxon>
    </lineage>
</organism>
<evidence type="ECO:0000313" key="3">
    <source>
        <dbReference type="Proteomes" id="UP001607302"/>
    </source>
</evidence>